<dbReference type="InterPro" id="IPR021257">
    <property type="entry name" value="DUF2809"/>
</dbReference>
<feature type="transmembrane region" description="Helical" evidence="1">
    <location>
        <begin position="45"/>
        <end position="63"/>
    </location>
</feature>
<dbReference type="RefSeq" id="WP_038688297.1">
    <property type="nucleotide sequence ID" value="NZ_CP006986.1"/>
</dbReference>
<dbReference type="Pfam" id="PF10990">
    <property type="entry name" value="DUF2809"/>
    <property type="match status" value="1"/>
</dbReference>
<evidence type="ECO:0000313" key="2">
    <source>
        <dbReference type="EMBL" id="AIC26893.1"/>
    </source>
</evidence>
<sequence>MSEIVQISSRLQVRRLAAVLVVIALGLALRRFGYAAGLSFVLVKYGGSALWGAMVYLLVALIVARPGPAVIAVMALFIAISVELFRLYHTPWLDAFRLTTAGALLLGRIFSPWNILAYAVGIAAAYLFDPARR</sequence>
<name>A0A060HVB3_RHIET</name>
<keyword evidence="1" id="KW-0812">Transmembrane</keyword>
<feature type="transmembrane region" description="Helical" evidence="1">
    <location>
        <begin position="109"/>
        <end position="128"/>
    </location>
</feature>
<keyword evidence="1" id="KW-1133">Transmembrane helix</keyword>
<gene>
    <name evidence="2" type="ORF">IE4771_CH01768</name>
</gene>
<feature type="transmembrane region" description="Helical" evidence="1">
    <location>
        <begin position="70"/>
        <end position="89"/>
    </location>
</feature>
<proteinExistence type="predicted"/>
<evidence type="ECO:0000313" key="3">
    <source>
        <dbReference type="Proteomes" id="UP000027180"/>
    </source>
</evidence>
<dbReference type="AlphaFoldDB" id="A0A060HVB3"/>
<organism evidence="2 3">
    <name type="scientific">Rhizobium etli bv. mimosae str. IE4771</name>
    <dbReference type="NCBI Taxonomy" id="1432050"/>
    <lineage>
        <taxon>Bacteria</taxon>
        <taxon>Pseudomonadati</taxon>
        <taxon>Pseudomonadota</taxon>
        <taxon>Alphaproteobacteria</taxon>
        <taxon>Hyphomicrobiales</taxon>
        <taxon>Rhizobiaceae</taxon>
        <taxon>Rhizobium/Agrobacterium group</taxon>
        <taxon>Rhizobium</taxon>
    </lineage>
</organism>
<evidence type="ECO:0008006" key="4">
    <source>
        <dbReference type="Google" id="ProtNLM"/>
    </source>
</evidence>
<evidence type="ECO:0000256" key="1">
    <source>
        <dbReference type="SAM" id="Phobius"/>
    </source>
</evidence>
<dbReference type="KEGG" id="rei:IE4771_CH01768"/>
<keyword evidence="1" id="KW-0472">Membrane</keyword>
<protein>
    <recommendedName>
        <fullName evidence="4">DUF2809 domain-containing protein</fullName>
    </recommendedName>
</protein>
<dbReference type="EMBL" id="CP006986">
    <property type="protein sequence ID" value="AIC26893.1"/>
    <property type="molecule type" value="Genomic_DNA"/>
</dbReference>
<dbReference type="Proteomes" id="UP000027180">
    <property type="component" value="Chromosome"/>
</dbReference>
<dbReference type="HOGENOM" id="CLU_133181_2_0_5"/>
<dbReference type="OrthoDB" id="5360192at2"/>
<reference evidence="2 3" key="1">
    <citation type="submission" date="2013-12" db="EMBL/GenBank/DDBJ databases">
        <title>Complete genome sequence of Rhizobium etli bv. mimosae IE4771.</title>
        <authorList>
            <person name="Bustos P."/>
            <person name="Santamaria R.I."/>
            <person name="Lozano L."/>
            <person name="Ormeno-Orrillo E."/>
            <person name="Rogel M.A."/>
            <person name="Romero D."/>
            <person name="Cevallos M.A."/>
            <person name="Martinez-Romero E."/>
            <person name="Gonzalez V."/>
        </authorList>
    </citation>
    <scope>NUCLEOTIDE SEQUENCE [LARGE SCALE GENOMIC DNA]</scope>
    <source>
        <strain evidence="2 3">IE4771</strain>
    </source>
</reference>
<accession>A0A060HVB3</accession>